<evidence type="ECO:0000313" key="1">
    <source>
        <dbReference type="EMBL" id="SDE30662.1"/>
    </source>
</evidence>
<protein>
    <recommendedName>
        <fullName evidence="3">FlgN protein</fullName>
    </recommendedName>
</protein>
<dbReference type="OrthoDB" id="1441767at2"/>
<accession>A0A1G7BUL9</accession>
<evidence type="ECO:0000313" key="2">
    <source>
        <dbReference type="Proteomes" id="UP000199109"/>
    </source>
</evidence>
<dbReference type="Proteomes" id="UP000199109">
    <property type="component" value="Unassembled WGS sequence"/>
</dbReference>
<organism evidence="1 2">
    <name type="scientific">Pricia antarctica</name>
    <dbReference type="NCBI Taxonomy" id="641691"/>
    <lineage>
        <taxon>Bacteria</taxon>
        <taxon>Pseudomonadati</taxon>
        <taxon>Bacteroidota</taxon>
        <taxon>Flavobacteriia</taxon>
        <taxon>Flavobacteriales</taxon>
        <taxon>Flavobacteriaceae</taxon>
        <taxon>Pricia</taxon>
    </lineage>
</organism>
<evidence type="ECO:0008006" key="3">
    <source>
        <dbReference type="Google" id="ProtNLM"/>
    </source>
</evidence>
<dbReference type="RefSeq" id="WP_091867901.1">
    <property type="nucleotide sequence ID" value="NZ_FNAO01000004.1"/>
</dbReference>
<dbReference type="EMBL" id="FNAO01000004">
    <property type="protein sequence ID" value="SDE30662.1"/>
    <property type="molecule type" value="Genomic_DNA"/>
</dbReference>
<sequence length="121" mass="13962">MKTTKELLPSLCETEKNALVLRLELNQKDVKRLRGQLSSYRCEPTTYSLFERIELLRKGLDNLSKTNTEIIASLTEKKKQVDNYVERAKQQFSEFNNLHSGIEEYIQGMIGAGSHQDRISI</sequence>
<reference evidence="1 2" key="1">
    <citation type="submission" date="2016-10" db="EMBL/GenBank/DDBJ databases">
        <authorList>
            <person name="de Groot N.N."/>
        </authorList>
    </citation>
    <scope>NUCLEOTIDE SEQUENCE [LARGE SCALE GENOMIC DNA]</scope>
    <source>
        <strain evidence="1 2">DSM 23421</strain>
    </source>
</reference>
<dbReference type="AlphaFoldDB" id="A0A1G7BUL9"/>
<keyword evidence="2" id="KW-1185">Reference proteome</keyword>
<name>A0A1G7BUL9_9FLAO</name>
<proteinExistence type="predicted"/>
<gene>
    <name evidence="1" type="ORF">SAMN05421636_104300</name>
</gene>